<dbReference type="GO" id="GO:0044773">
    <property type="term" value="P:mitotic DNA damage checkpoint signaling"/>
    <property type="evidence" value="ECO:0007669"/>
    <property type="project" value="TreeGrafter"/>
</dbReference>
<keyword evidence="7" id="KW-1185">Reference proteome</keyword>
<feature type="compositionally biased region" description="Low complexity" evidence="4">
    <location>
        <begin position="164"/>
        <end position="176"/>
    </location>
</feature>
<feature type="compositionally biased region" description="Basic residues" evidence="4">
    <location>
        <begin position="177"/>
        <end position="187"/>
    </location>
</feature>
<keyword evidence="1 3" id="KW-0547">Nucleotide-binding</keyword>
<dbReference type="GO" id="GO:0005737">
    <property type="term" value="C:cytoplasm"/>
    <property type="evidence" value="ECO:0007669"/>
    <property type="project" value="TreeGrafter"/>
</dbReference>
<feature type="compositionally biased region" description="Polar residues" evidence="4">
    <location>
        <begin position="363"/>
        <end position="382"/>
    </location>
</feature>
<dbReference type="PANTHER" id="PTHR44167:SF24">
    <property type="entry name" value="SERINE_THREONINE-PROTEIN KINASE CHK2"/>
    <property type="match status" value="1"/>
</dbReference>
<feature type="binding site" evidence="3">
    <location>
        <position position="591"/>
    </location>
    <ligand>
        <name>ATP</name>
        <dbReference type="ChEBI" id="CHEBI:30616"/>
    </ligand>
</feature>
<dbReference type="InterPro" id="IPR017441">
    <property type="entry name" value="Protein_kinase_ATP_BS"/>
</dbReference>
<proteinExistence type="predicted"/>
<feature type="region of interest" description="Disordered" evidence="4">
    <location>
        <begin position="712"/>
        <end position="731"/>
    </location>
</feature>
<keyword evidence="6" id="KW-0418">Kinase</keyword>
<dbReference type="Gene3D" id="1.10.510.10">
    <property type="entry name" value="Transferase(Phosphotransferase) domain 1"/>
    <property type="match status" value="1"/>
</dbReference>
<dbReference type="PROSITE" id="PS50011">
    <property type="entry name" value="PROTEIN_KINASE_DOM"/>
    <property type="match status" value="1"/>
</dbReference>
<reference evidence="6" key="1">
    <citation type="journal article" date="2020" name="Fungal Divers.">
        <title>Resolving the Mortierellaceae phylogeny through synthesis of multi-gene phylogenetics and phylogenomics.</title>
        <authorList>
            <person name="Vandepol N."/>
            <person name="Liber J."/>
            <person name="Desiro A."/>
            <person name="Na H."/>
            <person name="Kennedy M."/>
            <person name="Barry K."/>
            <person name="Grigoriev I.V."/>
            <person name="Miller A.N."/>
            <person name="O'Donnell K."/>
            <person name="Stajich J.E."/>
            <person name="Bonito G."/>
        </authorList>
    </citation>
    <scope>NUCLEOTIDE SEQUENCE</scope>
    <source>
        <strain evidence="6">NRRL 2591</strain>
    </source>
</reference>
<dbReference type="EMBL" id="JAAAXW010000008">
    <property type="protein sequence ID" value="KAF9550885.1"/>
    <property type="molecule type" value="Genomic_DNA"/>
</dbReference>
<dbReference type="GO" id="GO:0005634">
    <property type="term" value="C:nucleus"/>
    <property type="evidence" value="ECO:0007669"/>
    <property type="project" value="TreeGrafter"/>
</dbReference>
<sequence length="927" mass="105571">METIVLMNDRPMGLVQECQQKQQQHSGVNVEHDSVLSANLFANQGRGNFESYQSHSQSHHHQHQHHRDDTETDKGRRPTGHVAEVNRFPHSSQGIDNAVLCYDSRIGSGHQKRASFSHEHTSPPILTRFPSTASLTPLPAVFSTEQHNQQQQYSPSFHHDNNYNKNHLPSPNSSSSSRHRPSSKHYQQHYQEYPAHPAATILSMSGSTPTARARMSQERVMLPPNASDLSEVPAGAFAEGEVLEIEMSDCDVWDHYSSNPYSSDHTRQARARCSSSTLFDEARPPSNQSSYHSKHDDSDSPKSSPVLFHSNKTFQHQQQLHYEKAQQLPKKQPIVFLDQSSHPHHQQQDQYDQSYTTDKKGSIHTQDTASTNSCGDSPSWTTGARLKIEPSTPVRPASGNHHHRLTTSHQHSQQQSTKGSSPLTAPTTPLTPTPAELDTPTKNLMIFNKIPRQWPASQETLHHHYVSKVNKKTPLVIKEFDMATAERIDRVINKERPLNRAAKERLAAEQKEAELEARGFFDPARRWKGRDVYPRPANWVYCRRTKNNWFEKTKILADNYKLFKNQVLGKGHHADVYKGMDLTTGQDLAIKVIYKTVNRRFGFVNEDPMQEVKNRRLLNEAWFIDYLKDGPGICKMIRVVETATKFYFVMELAQSDLNSYSNGINMREEEIRHILKPIFECLKYAHSQDITHRDIKPENILLRTKKDWLRNNGHTEGSIHPKSKSNNSKANTLNTLNTYTSHNTMVNSNHRNDHAVGLRILNDSSSILSSTFANESSYMDMTDDADGRSSMDSSTLYNFDHRFDAFLADWGLAVEHDCNSGRKPVGTPLYAAPEVVRKMKRIRRREWINYRACDIWSLGVTMFVVASGIYPYHTHDALEAQSPPNWAALESSGMSREYIAFTQRLMNLTAEHRPSAAEACNDPWLQG</sequence>
<accession>A0A9P6FHV2</accession>
<feature type="compositionally biased region" description="Low complexity" evidence="4">
    <location>
        <begin position="407"/>
        <end position="439"/>
    </location>
</feature>
<keyword evidence="2 3" id="KW-0067">ATP-binding</keyword>
<dbReference type="PROSITE" id="PS00107">
    <property type="entry name" value="PROTEIN_KINASE_ATP"/>
    <property type="match status" value="1"/>
</dbReference>
<organism evidence="6 7">
    <name type="scientific">Mortierella hygrophila</name>
    <dbReference type="NCBI Taxonomy" id="979708"/>
    <lineage>
        <taxon>Eukaryota</taxon>
        <taxon>Fungi</taxon>
        <taxon>Fungi incertae sedis</taxon>
        <taxon>Mucoromycota</taxon>
        <taxon>Mortierellomycotina</taxon>
        <taxon>Mortierellomycetes</taxon>
        <taxon>Mortierellales</taxon>
        <taxon>Mortierellaceae</taxon>
        <taxon>Mortierella</taxon>
    </lineage>
</organism>
<gene>
    <name evidence="6" type="primary">PRKD3</name>
    <name evidence="6" type="ORF">EC957_011432</name>
</gene>
<dbReference type="Pfam" id="PF00069">
    <property type="entry name" value="Pkinase"/>
    <property type="match status" value="2"/>
</dbReference>
<dbReference type="AlphaFoldDB" id="A0A9P6FHV2"/>
<feature type="region of interest" description="Disordered" evidence="4">
    <location>
        <begin position="144"/>
        <end position="188"/>
    </location>
</feature>
<feature type="domain" description="Protein kinase" evidence="5">
    <location>
        <begin position="562"/>
        <end position="925"/>
    </location>
</feature>
<evidence type="ECO:0000256" key="4">
    <source>
        <dbReference type="SAM" id="MobiDB-lite"/>
    </source>
</evidence>
<dbReference type="PANTHER" id="PTHR44167">
    <property type="entry name" value="OVARIAN-SPECIFIC SERINE/THREONINE-PROTEIN KINASE LOK-RELATED"/>
    <property type="match status" value="1"/>
</dbReference>
<comment type="caution">
    <text evidence="6">The sequence shown here is derived from an EMBL/GenBank/DDBJ whole genome shotgun (WGS) entry which is preliminary data.</text>
</comment>
<evidence type="ECO:0000256" key="3">
    <source>
        <dbReference type="PROSITE-ProRule" id="PRU10141"/>
    </source>
</evidence>
<protein>
    <submittedName>
        <fullName evidence="6">Serine/threonine-protein kinase D3</fullName>
    </submittedName>
</protein>
<evidence type="ECO:0000256" key="1">
    <source>
        <dbReference type="ARBA" id="ARBA00022741"/>
    </source>
</evidence>
<feature type="compositionally biased region" description="Polar residues" evidence="4">
    <location>
        <begin position="144"/>
        <end position="155"/>
    </location>
</feature>
<evidence type="ECO:0000256" key="2">
    <source>
        <dbReference type="ARBA" id="ARBA00022840"/>
    </source>
</evidence>
<feature type="region of interest" description="Disordered" evidence="4">
    <location>
        <begin position="340"/>
        <end position="439"/>
    </location>
</feature>
<feature type="region of interest" description="Disordered" evidence="4">
    <location>
        <begin position="112"/>
        <end position="132"/>
    </location>
</feature>
<dbReference type="PROSITE" id="PS00108">
    <property type="entry name" value="PROTEIN_KINASE_ST"/>
    <property type="match status" value="1"/>
</dbReference>
<name>A0A9P6FHV2_9FUNG</name>
<feature type="region of interest" description="Disordered" evidence="4">
    <location>
        <begin position="259"/>
        <end position="307"/>
    </location>
</feature>
<dbReference type="GO" id="GO:0005524">
    <property type="term" value="F:ATP binding"/>
    <property type="evidence" value="ECO:0007669"/>
    <property type="project" value="UniProtKB-UniRule"/>
</dbReference>
<keyword evidence="6" id="KW-0808">Transferase</keyword>
<feature type="compositionally biased region" description="Basic and acidic residues" evidence="4">
    <location>
        <begin position="66"/>
        <end position="76"/>
    </location>
</feature>
<dbReference type="InterPro" id="IPR000719">
    <property type="entry name" value="Prot_kinase_dom"/>
</dbReference>
<dbReference type="SUPFAM" id="SSF56112">
    <property type="entry name" value="Protein kinase-like (PK-like)"/>
    <property type="match status" value="1"/>
</dbReference>
<dbReference type="Proteomes" id="UP000723463">
    <property type="component" value="Unassembled WGS sequence"/>
</dbReference>
<evidence type="ECO:0000313" key="6">
    <source>
        <dbReference type="EMBL" id="KAF9550885.1"/>
    </source>
</evidence>
<dbReference type="GO" id="GO:0004674">
    <property type="term" value="F:protein serine/threonine kinase activity"/>
    <property type="evidence" value="ECO:0007669"/>
    <property type="project" value="TreeGrafter"/>
</dbReference>
<feature type="region of interest" description="Disordered" evidence="4">
    <location>
        <begin position="48"/>
        <end position="90"/>
    </location>
</feature>
<dbReference type="Gene3D" id="3.30.200.20">
    <property type="entry name" value="Phosphorylase Kinase, domain 1"/>
    <property type="match status" value="1"/>
</dbReference>
<dbReference type="InterPro" id="IPR011009">
    <property type="entry name" value="Kinase-like_dom_sf"/>
</dbReference>
<dbReference type="SMART" id="SM00220">
    <property type="entry name" value="S_TKc"/>
    <property type="match status" value="1"/>
</dbReference>
<evidence type="ECO:0000259" key="5">
    <source>
        <dbReference type="PROSITE" id="PS50011"/>
    </source>
</evidence>
<evidence type="ECO:0000313" key="7">
    <source>
        <dbReference type="Proteomes" id="UP000723463"/>
    </source>
</evidence>
<dbReference type="InterPro" id="IPR008271">
    <property type="entry name" value="Ser/Thr_kinase_AS"/>
</dbReference>